<comment type="caution">
    <text evidence="12">Lacks conserved residue(s) required for the propagation of feature annotation.</text>
</comment>
<dbReference type="GO" id="GO:0006099">
    <property type="term" value="P:tricarboxylic acid cycle"/>
    <property type="evidence" value="ECO:0007669"/>
    <property type="project" value="TreeGrafter"/>
</dbReference>
<evidence type="ECO:0000256" key="6">
    <source>
        <dbReference type="ARBA" id="ARBA00022946"/>
    </source>
</evidence>
<reference evidence="14" key="1">
    <citation type="submission" date="2022-07" db="EMBL/GenBank/DDBJ databases">
        <title>Genome analysis of Parmales, a sister group of diatoms, reveals the evolutionary specialization of diatoms from phago-mixotrophs to photoautotrophs.</title>
        <authorList>
            <person name="Ban H."/>
            <person name="Sato S."/>
            <person name="Yoshikawa S."/>
            <person name="Kazumasa Y."/>
            <person name="Nakamura Y."/>
            <person name="Ichinomiya M."/>
            <person name="Saitoh K."/>
            <person name="Sato N."/>
            <person name="Blanc-Mathieu R."/>
            <person name="Endo H."/>
            <person name="Kuwata A."/>
            <person name="Ogata H."/>
        </authorList>
    </citation>
    <scope>NUCLEOTIDE SEQUENCE</scope>
</reference>
<evidence type="ECO:0000313" key="15">
    <source>
        <dbReference type="Proteomes" id="UP001165082"/>
    </source>
</evidence>
<dbReference type="GO" id="GO:0020037">
    <property type="term" value="F:heme binding"/>
    <property type="evidence" value="ECO:0007669"/>
    <property type="project" value="TreeGrafter"/>
</dbReference>
<name>A0A9W7DRM8_9STRA</name>
<dbReference type="Pfam" id="PF05328">
    <property type="entry name" value="CybS"/>
    <property type="match status" value="1"/>
</dbReference>
<evidence type="ECO:0000256" key="5">
    <source>
        <dbReference type="ARBA" id="ARBA00022792"/>
    </source>
</evidence>
<feature type="binding site" description="axial binding residue" evidence="11">
    <location>
        <position position="77"/>
    </location>
    <ligand>
        <name>heme b</name>
        <dbReference type="ChEBI" id="CHEBI:60344"/>
        <note>ligand shared with SDHC</note>
    </ligand>
    <ligandPart>
        <name>Fe</name>
        <dbReference type="ChEBI" id="CHEBI:18248"/>
    </ligandPart>
</feature>
<gene>
    <name evidence="14" type="ORF">TrRE_jg6876</name>
</gene>
<dbReference type="GO" id="GO:0005743">
    <property type="term" value="C:mitochondrial inner membrane"/>
    <property type="evidence" value="ECO:0007669"/>
    <property type="project" value="UniProtKB-SubCell"/>
</dbReference>
<evidence type="ECO:0000256" key="3">
    <source>
        <dbReference type="ARBA" id="ARBA00022448"/>
    </source>
</evidence>
<dbReference type="Gene3D" id="1.20.1300.10">
    <property type="entry name" value="Fumarate reductase/succinate dehydrogenase, transmembrane subunit"/>
    <property type="match status" value="1"/>
</dbReference>
<evidence type="ECO:0000256" key="8">
    <source>
        <dbReference type="ARBA" id="ARBA00023128"/>
    </source>
</evidence>
<dbReference type="InterPro" id="IPR034804">
    <property type="entry name" value="SQR/QFR_C/D"/>
</dbReference>
<evidence type="ECO:0000256" key="9">
    <source>
        <dbReference type="ARBA" id="ARBA00023136"/>
    </source>
</evidence>
<evidence type="ECO:0000313" key="14">
    <source>
        <dbReference type="EMBL" id="GMH52202.1"/>
    </source>
</evidence>
<evidence type="ECO:0000256" key="11">
    <source>
        <dbReference type="PIRSR" id="PIRSR607992-2"/>
    </source>
</evidence>
<keyword evidence="4 12" id="KW-0812">Transmembrane</keyword>
<dbReference type="GO" id="GO:0048039">
    <property type="term" value="F:ubiquinone binding"/>
    <property type="evidence" value="ECO:0007669"/>
    <property type="project" value="TreeGrafter"/>
</dbReference>
<comment type="similarity">
    <text evidence="2 12">Belongs to the CybS family.</text>
</comment>
<keyword evidence="8 12" id="KW-0496">Mitochondrion</keyword>
<feature type="transmembrane region" description="Helical" evidence="12">
    <location>
        <begin position="103"/>
        <end position="121"/>
    </location>
</feature>
<feature type="region of interest" description="Disordered" evidence="13">
    <location>
        <begin position="1"/>
        <end position="25"/>
    </location>
</feature>
<sequence>MLSRLTQTSVTLTKRTTTRTTSRNMSLLKSDEGSLATSTYHKVNMGIMALTPVAFALSPSVLSLPVDLALGLALPLHAHIGMSYVITDYVPKVSKGLMGPARIVLLGVTGVTILGLANLNLRGDGMTETVKSMWRGEKKVKENRK</sequence>
<comment type="caution">
    <text evidence="14">The sequence shown here is derived from an EMBL/GenBank/DDBJ whole genome shotgun (WGS) entry which is preliminary data.</text>
</comment>
<dbReference type="InterPro" id="IPR007992">
    <property type="entry name" value="CybS"/>
</dbReference>
<organism evidence="14 15">
    <name type="scientific">Triparma retinervis</name>
    <dbReference type="NCBI Taxonomy" id="2557542"/>
    <lineage>
        <taxon>Eukaryota</taxon>
        <taxon>Sar</taxon>
        <taxon>Stramenopiles</taxon>
        <taxon>Ochrophyta</taxon>
        <taxon>Bolidophyceae</taxon>
        <taxon>Parmales</taxon>
        <taxon>Triparmaceae</taxon>
        <taxon>Triparma</taxon>
    </lineage>
</organism>
<evidence type="ECO:0000256" key="7">
    <source>
        <dbReference type="ARBA" id="ARBA00022989"/>
    </source>
</evidence>
<evidence type="ECO:0000256" key="4">
    <source>
        <dbReference type="ARBA" id="ARBA00022692"/>
    </source>
</evidence>
<evidence type="ECO:0000256" key="2">
    <source>
        <dbReference type="ARBA" id="ARBA00007294"/>
    </source>
</evidence>
<evidence type="ECO:0000256" key="10">
    <source>
        <dbReference type="PIRSR" id="PIRSR607992-1"/>
    </source>
</evidence>
<keyword evidence="7 12" id="KW-1133">Transmembrane helix</keyword>
<accession>A0A9W7DRM8</accession>
<dbReference type="Proteomes" id="UP001165082">
    <property type="component" value="Unassembled WGS sequence"/>
</dbReference>
<comment type="subcellular location">
    <subcellularLocation>
        <location evidence="1 12">Mitochondrion inner membrane</location>
        <topology evidence="1 12">Multi-pass membrane protein</topology>
    </subcellularLocation>
</comment>
<protein>
    <recommendedName>
        <fullName evidence="12">Succinate dehydrogenase [ubiquinone] cytochrome b small subunit</fullName>
    </recommendedName>
</protein>
<evidence type="ECO:0000256" key="1">
    <source>
        <dbReference type="ARBA" id="ARBA00004448"/>
    </source>
</evidence>
<evidence type="ECO:0000256" key="13">
    <source>
        <dbReference type="SAM" id="MobiDB-lite"/>
    </source>
</evidence>
<dbReference type="GO" id="GO:0046872">
    <property type="term" value="F:metal ion binding"/>
    <property type="evidence" value="ECO:0007669"/>
    <property type="project" value="UniProtKB-KW"/>
</dbReference>
<keyword evidence="5 12" id="KW-0999">Mitochondrion inner membrane</keyword>
<keyword evidence="15" id="KW-1185">Reference proteome</keyword>
<keyword evidence="11" id="KW-0408">Iron</keyword>
<dbReference type="EMBL" id="BRXZ01003309">
    <property type="protein sequence ID" value="GMH52202.1"/>
    <property type="molecule type" value="Genomic_DNA"/>
</dbReference>
<keyword evidence="3" id="KW-0813">Transport</keyword>
<dbReference type="AlphaFoldDB" id="A0A9W7DRM8"/>
<dbReference type="GO" id="GO:0006121">
    <property type="term" value="P:mitochondrial electron transport, succinate to ubiquinone"/>
    <property type="evidence" value="ECO:0007669"/>
    <property type="project" value="TreeGrafter"/>
</dbReference>
<evidence type="ECO:0000256" key="12">
    <source>
        <dbReference type="RuleBase" id="RU364031"/>
    </source>
</evidence>
<keyword evidence="6 12" id="KW-0809">Transit peptide</keyword>
<dbReference type="PANTHER" id="PTHR13337:SF2">
    <property type="entry name" value="SUCCINATE DEHYDROGENASE [UBIQUINONE] CYTOCHROME B SMALL SUBUNIT, MITOCHONDRIAL"/>
    <property type="match status" value="1"/>
</dbReference>
<proteinExistence type="inferred from homology"/>
<dbReference type="PANTHER" id="PTHR13337">
    <property type="entry name" value="SUCCINATE DEHYDROGENASE"/>
    <property type="match status" value="1"/>
</dbReference>
<feature type="binding site" evidence="10">
    <location>
        <position position="89"/>
    </location>
    <ligand>
        <name>a ubiquinone</name>
        <dbReference type="ChEBI" id="CHEBI:16389"/>
        <note>ligand shared with IP/SDHB</note>
    </ligand>
</feature>
<keyword evidence="11" id="KW-0479">Metal-binding</keyword>
<keyword evidence="9 12" id="KW-0472">Membrane</keyword>